<keyword evidence="1" id="KW-0812">Transmembrane</keyword>
<evidence type="ECO:0000313" key="2">
    <source>
        <dbReference type="EMBL" id="CEI69363.1"/>
    </source>
</evidence>
<feature type="transmembrane region" description="Helical" evidence="1">
    <location>
        <begin position="43"/>
        <end position="64"/>
    </location>
</feature>
<keyword evidence="1" id="KW-1133">Transmembrane helix</keyword>
<organism evidence="2 3">
    <name type="scientific">Fusarium venenatum</name>
    <dbReference type="NCBI Taxonomy" id="56646"/>
    <lineage>
        <taxon>Eukaryota</taxon>
        <taxon>Fungi</taxon>
        <taxon>Dikarya</taxon>
        <taxon>Ascomycota</taxon>
        <taxon>Pezizomycotina</taxon>
        <taxon>Sordariomycetes</taxon>
        <taxon>Hypocreomycetidae</taxon>
        <taxon>Hypocreales</taxon>
        <taxon>Nectriaceae</taxon>
        <taxon>Fusarium</taxon>
    </lineage>
</organism>
<reference evidence="3" key="1">
    <citation type="submission" date="2014-10" db="EMBL/GenBank/DDBJ databases">
        <authorList>
            <person name="King R."/>
        </authorList>
    </citation>
    <scope>NUCLEOTIDE SEQUENCE [LARGE SCALE GENOMIC DNA]</scope>
    <source>
        <strain evidence="3">A3/5</strain>
    </source>
</reference>
<evidence type="ECO:0000313" key="3">
    <source>
        <dbReference type="Proteomes" id="UP000245910"/>
    </source>
</evidence>
<accession>A0A2L2TM78</accession>
<keyword evidence="3" id="KW-1185">Reference proteome</keyword>
<proteinExistence type="predicted"/>
<sequence>MRHNAILAYRLRLDDRWLRNRFNDQTIVVEKSGEEFVFYLPRALTSTFLFLYLDSGLFLLLMVATGGTKRDS</sequence>
<keyword evidence="1" id="KW-0472">Membrane</keyword>
<evidence type="ECO:0000256" key="1">
    <source>
        <dbReference type="SAM" id="Phobius"/>
    </source>
</evidence>
<dbReference type="Proteomes" id="UP000245910">
    <property type="component" value="Chromosome III"/>
</dbReference>
<name>A0A2L2TM78_9HYPO</name>
<dbReference type="EMBL" id="LN649231">
    <property type="protein sequence ID" value="CEI69363.1"/>
    <property type="molecule type" value="Genomic_DNA"/>
</dbReference>
<dbReference type="AlphaFoldDB" id="A0A2L2TM78"/>
<protein>
    <submittedName>
        <fullName evidence="2">Uncharacterized protein</fullName>
    </submittedName>
</protein>